<dbReference type="EMBL" id="CP102381">
    <property type="protein sequence ID" value="WEJ61541.1"/>
    <property type="molecule type" value="Genomic_DNA"/>
</dbReference>
<sequence length="347" mass="40130">MAHAVTFWIPDLLNKLRVKEAELALKSLNLPGLQTILARSDRFASKPQSFYQQASFLFHQKECLPIAATKASSELKEFDSRQFWLSVDPVQMIPDRDTLVLIPSEDLQISEDESKQLLATFNAHFAEDKVELIWARPNHWYLSIVQPVDIKTTSIDEIAYKSVNDYYPTGNAAQYWRQLLNETQMLFYSHPVNEARREKGWPEINSVWLWGEGKINPEEITTRMDSAVWSNNTFMKGMGKLAQAQVGSSPVSYQAWLNCIEQSETPRINKHFICLDSISNELGNLQQEEWIELLKKLEADWFAPLIESVKQGTIDSLLVDLGQDYRSHLKQSHLRRFWRLKKSLSKI</sequence>
<dbReference type="RefSeq" id="WP_275593800.1">
    <property type="nucleotide sequence ID" value="NZ_CP102381.1"/>
</dbReference>
<protein>
    <recommendedName>
        <fullName evidence="3">Regulatory protein, RpfE type</fullName>
    </recommendedName>
</protein>
<evidence type="ECO:0000313" key="1">
    <source>
        <dbReference type="EMBL" id="WEJ61541.1"/>
    </source>
</evidence>
<organism evidence="1 2">
    <name type="scientific">Thiomicrorhabdus lithotrophica</name>
    <dbReference type="NCBI Taxonomy" id="2949997"/>
    <lineage>
        <taxon>Bacteria</taxon>
        <taxon>Pseudomonadati</taxon>
        <taxon>Pseudomonadota</taxon>
        <taxon>Gammaproteobacteria</taxon>
        <taxon>Thiotrichales</taxon>
        <taxon>Piscirickettsiaceae</taxon>
        <taxon>Thiomicrorhabdus</taxon>
    </lineage>
</organism>
<dbReference type="InterPro" id="IPR016631">
    <property type="entry name" value="Regulatory_RpfE"/>
</dbReference>
<reference evidence="1 2" key="1">
    <citation type="submission" date="2022-06" db="EMBL/GenBank/DDBJ databases">
        <title>Thiomicrohabdus sp. nov, an obligately chemolithoautotrophic, sulfur-oxidizing bacterium isolated from beach of Guanyin Mountain. Amoy.</title>
        <authorList>
            <person name="Zhu H."/>
        </authorList>
    </citation>
    <scope>NUCLEOTIDE SEQUENCE [LARGE SCALE GENOMIC DNA]</scope>
    <source>
        <strain evidence="1 2">XGS-01</strain>
    </source>
</reference>
<dbReference type="PIRSF" id="PIRSF015283">
    <property type="entry name" value="Regulatory_RpfE"/>
    <property type="match status" value="1"/>
</dbReference>
<name>A0ABY8C6D0_9GAMM</name>
<evidence type="ECO:0000313" key="2">
    <source>
        <dbReference type="Proteomes" id="UP001222275"/>
    </source>
</evidence>
<gene>
    <name evidence="1" type="ORF">NR989_05865</name>
</gene>
<proteinExistence type="predicted"/>
<dbReference type="Proteomes" id="UP001222275">
    <property type="component" value="Chromosome"/>
</dbReference>
<keyword evidence="2" id="KW-1185">Reference proteome</keyword>
<accession>A0ABY8C6D0</accession>
<evidence type="ECO:0008006" key="3">
    <source>
        <dbReference type="Google" id="ProtNLM"/>
    </source>
</evidence>